<feature type="signal peptide" evidence="1">
    <location>
        <begin position="1"/>
        <end position="23"/>
    </location>
</feature>
<dbReference type="EMBL" id="FPAQ01000041">
    <property type="protein sequence ID" value="SFT97407.1"/>
    <property type="molecule type" value="Genomic_DNA"/>
</dbReference>
<evidence type="ECO:0000259" key="2">
    <source>
        <dbReference type="Pfam" id="PF03724"/>
    </source>
</evidence>
<organism evidence="3 4">
    <name type="scientific">Halomonas saccharevitans</name>
    <dbReference type="NCBI Taxonomy" id="416872"/>
    <lineage>
        <taxon>Bacteria</taxon>
        <taxon>Pseudomonadati</taxon>
        <taxon>Pseudomonadota</taxon>
        <taxon>Gammaproteobacteria</taxon>
        <taxon>Oceanospirillales</taxon>
        <taxon>Halomonadaceae</taxon>
        <taxon>Halomonas</taxon>
    </lineage>
</organism>
<dbReference type="Gene3D" id="2.40.128.270">
    <property type="match status" value="1"/>
</dbReference>
<dbReference type="PANTHER" id="PTHR35535">
    <property type="entry name" value="HEAT SHOCK PROTEIN HSLJ"/>
    <property type="match status" value="1"/>
</dbReference>
<keyword evidence="1" id="KW-0732">Signal</keyword>
<feature type="domain" description="DUF306" evidence="2">
    <location>
        <begin position="29"/>
        <end position="138"/>
    </location>
</feature>
<dbReference type="AlphaFoldDB" id="A0A1I7CD94"/>
<dbReference type="InterPro" id="IPR005184">
    <property type="entry name" value="DUF306_Meta_HslJ"/>
</dbReference>
<dbReference type="InterPro" id="IPR053147">
    <property type="entry name" value="Hsp_HslJ-like"/>
</dbReference>
<sequence length="144" mass="15823">MKRIIQVSGMLLVALLLAGCAAAERTVDEPLVNTYWKLTHLGDAPVTVVEQQREAHFVLHTDEQRVMGSTGCNRMTGQYRLEGDALSFAKLASTRMACPEGMQTEQAFLNALGQVAEWRVEGQQLTLLDADGEVLARLEAVHLT</sequence>
<dbReference type="OrthoDB" id="5348860at2"/>
<dbReference type="Pfam" id="PF03724">
    <property type="entry name" value="META"/>
    <property type="match status" value="1"/>
</dbReference>
<dbReference type="Proteomes" id="UP000199594">
    <property type="component" value="Unassembled WGS sequence"/>
</dbReference>
<evidence type="ECO:0000256" key="1">
    <source>
        <dbReference type="SAM" id="SignalP"/>
    </source>
</evidence>
<keyword evidence="3" id="KW-0346">Stress response</keyword>
<dbReference type="InterPro" id="IPR038670">
    <property type="entry name" value="HslJ-like_sf"/>
</dbReference>
<name>A0A1I7CD94_9GAMM</name>
<evidence type="ECO:0000313" key="3">
    <source>
        <dbReference type="EMBL" id="SFT97407.1"/>
    </source>
</evidence>
<gene>
    <name evidence="3" type="ORF">SAMN04487956_1416</name>
</gene>
<feature type="chain" id="PRO_5011590493" evidence="1">
    <location>
        <begin position="24"/>
        <end position="144"/>
    </location>
</feature>
<accession>A0A1I7CD94</accession>
<dbReference type="PANTHER" id="PTHR35535:SF1">
    <property type="entry name" value="HEAT SHOCK PROTEIN HSLJ"/>
    <property type="match status" value="1"/>
</dbReference>
<evidence type="ECO:0000313" key="4">
    <source>
        <dbReference type="Proteomes" id="UP000199594"/>
    </source>
</evidence>
<dbReference type="RefSeq" id="WP_089851627.1">
    <property type="nucleotide sequence ID" value="NZ_FPAQ01000041.1"/>
</dbReference>
<proteinExistence type="predicted"/>
<protein>
    <submittedName>
        <fullName evidence="3">Heat shock protein HslJ</fullName>
    </submittedName>
</protein>
<dbReference type="PROSITE" id="PS51257">
    <property type="entry name" value="PROKAR_LIPOPROTEIN"/>
    <property type="match status" value="1"/>
</dbReference>
<reference evidence="3 4" key="1">
    <citation type="submission" date="2016-10" db="EMBL/GenBank/DDBJ databases">
        <authorList>
            <person name="de Groot N.N."/>
        </authorList>
    </citation>
    <scope>NUCLEOTIDE SEQUENCE [LARGE SCALE GENOMIC DNA]</scope>
    <source>
        <strain evidence="3 4">CGMCC 1.6493</strain>
    </source>
</reference>